<reference evidence="2 3" key="1">
    <citation type="submission" date="2020-11" db="EMBL/GenBank/DDBJ databases">
        <title>Pseudonocardia abyssalis sp. nov. and Pseudonocardia oceani sp. nov., description and phylogenomic analysis of two novel actinomycetes isolated from the deep Southern Ocean.</title>
        <authorList>
            <person name="Parra J."/>
        </authorList>
    </citation>
    <scope>NUCLEOTIDE SEQUENCE [LARGE SCALE GENOMIC DNA]</scope>
    <source>
        <strain evidence="2 3">KRD-168</strain>
    </source>
</reference>
<dbReference type="InterPro" id="IPR050700">
    <property type="entry name" value="YIM1/Zinc_Alcohol_DH_Fams"/>
</dbReference>
<keyword evidence="3" id="KW-1185">Reference proteome</keyword>
<gene>
    <name evidence="2" type="ORF">I4I81_01540</name>
</gene>
<dbReference type="Proteomes" id="UP000694287">
    <property type="component" value="Unassembled WGS sequence"/>
</dbReference>
<feature type="domain" description="Enoyl reductase (ER)" evidence="1">
    <location>
        <begin position="10"/>
        <end position="307"/>
    </location>
</feature>
<proteinExistence type="predicted"/>
<sequence>MRAAVVSEYGPPDVVRVADVPDPVPRAGEVLVRVVATTVNSGDARIRGARFPRGFGPLARLAIGLRGPRRPVLGVVFSGVVEAVGVGAAFTVGDEVCGMTGAKLGAHAELVRAAKVVRKPAEVSHDDAAGVLFGGTTALHLLRDVRRGQSVLVVGASGAVGTNAVQLAAHAGATVTAVCGAANAELVRGLGAAHLVDHRRTPLAEITDRFDVVLDTVGTLDPATGRRLLTDDGVLVLAVASLGETVLPRRRVRAGVTPERPADFALLLERVAKGELRVVVDEVVGFDGIVAAHRRVDSGRKVGNLVLRP</sequence>
<dbReference type="RefSeq" id="WP_218604795.1">
    <property type="nucleotide sequence ID" value="NZ_JADQDJ010000261.1"/>
</dbReference>
<dbReference type="SMART" id="SM00829">
    <property type="entry name" value="PKS_ER"/>
    <property type="match status" value="1"/>
</dbReference>
<name>A0ABS6ULY5_9PSEU</name>
<evidence type="ECO:0000313" key="3">
    <source>
        <dbReference type="Proteomes" id="UP000694287"/>
    </source>
</evidence>
<evidence type="ECO:0000259" key="1">
    <source>
        <dbReference type="SMART" id="SM00829"/>
    </source>
</evidence>
<dbReference type="Pfam" id="PF13602">
    <property type="entry name" value="ADH_zinc_N_2"/>
    <property type="match status" value="1"/>
</dbReference>
<dbReference type="PANTHER" id="PTHR11695">
    <property type="entry name" value="ALCOHOL DEHYDROGENASE RELATED"/>
    <property type="match status" value="1"/>
</dbReference>
<dbReference type="EMBL" id="JADQDK010000001">
    <property type="protein sequence ID" value="MBW0132941.1"/>
    <property type="molecule type" value="Genomic_DNA"/>
</dbReference>
<dbReference type="PANTHER" id="PTHR11695:SF294">
    <property type="entry name" value="RETICULON-4-INTERACTING PROTEIN 1, MITOCHONDRIAL"/>
    <property type="match status" value="1"/>
</dbReference>
<dbReference type="InterPro" id="IPR020843">
    <property type="entry name" value="ER"/>
</dbReference>
<protein>
    <submittedName>
        <fullName evidence="2">NAD(P)-dependent alcohol dehydrogenase</fullName>
    </submittedName>
</protein>
<evidence type="ECO:0000313" key="2">
    <source>
        <dbReference type="EMBL" id="MBW0132941.1"/>
    </source>
</evidence>
<dbReference type="CDD" id="cd08267">
    <property type="entry name" value="MDR1"/>
    <property type="match status" value="1"/>
</dbReference>
<comment type="caution">
    <text evidence="2">The sequence shown here is derived from an EMBL/GenBank/DDBJ whole genome shotgun (WGS) entry which is preliminary data.</text>
</comment>
<organism evidence="2 3">
    <name type="scientific">Pseudonocardia abyssalis</name>
    <dbReference type="NCBI Taxonomy" id="2792008"/>
    <lineage>
        <taxon>Bacteria</taxon>
        <taxon>Bacillati</taxon>
        <taxon>Actinomycetota</taxon>
        <taxon>Actinomycetes</taxon>
        <taxon>Pseudonocardiales</taxon>
        <taxon>Pseudonocardiaceae</taxon>
        <taxon>Pseudonocardia</taxon>
    </lineage>
</organism>
<dbReference type="Pfam" id="PF08240">
    <property type="entry name" value="ADH_N"/>
    <property type="match status" value="1"/>
</dbReference>
<dbReference type="InterPro" id="IPR013154">
    <property type="entry name" value="ADH-like_N"/>
</dbReference>
<accession>A0ABS6ULY5</accession>